<accession>A0A1N6P683</accession>
<dbReference type="EMBL" id="FTLW01000001">
    <property type="protein sequence ID" value="SIP99672.1"/>
    <property type="molecule type" value="Genomic_DNA"/>
</dbReference>
<dbReference type="STRING" id="1604334.SAMN05421546_0497"/>
<dbReference type="Proteomes" id="UP000241788">
    <property type="component" value="Unassembled WGS sequence"/>
</dbReference>
<name>A0A1N6P683_9GAMM</name>
<reference evidence="2" key="1">
    <citation type="submission" date="2017-01" db="EMBL/GenBank/DDBJ databases">
        <authorList>
            <person name="Varghese N."/>
            <person name="Submissions S."/>
        </authorList>
    </citation>
    <scope>NUCLEOTIDE SEQUENCE [LARGE SCALE GENOMIC DNA]</scope>
    <source>
        <strain evidence="2">UM1</strain>
    </source>
</reference>
<dbReference type="AlphaFoldDB" id="A0A1N6P683"/>
<gene>
    <name evidence="1" type="ORF">SAMN05421546_0497</name>
</gene>
<keyword evidence="2" id="KW-1185">Reference proteome</keyword>
<evidence type="ECO:0000313" key="2">
    <source>
        <dbReference type="Proteomes" id="UP000241788"/>
    </source>
</evidence>
<organism evidence="1 2">
    <name type="scientific">Solilutibacter tolerans</name>
    <dbReference type="NCBI Taxonomy" id="1604334"/>
    <lineage>
        <taxon>Bacteria</taxon>
        <taxon>Pseudomonadati</taxon>
        <taxon>Pseudomonadota</taxon>
        <taxon>Gammaproteobacteria</taxon>
        <taxon>Lysobacterales</taxon>
        <taxon>Lysobacteraceae</taxon>
        <taxon>Solilutibacter</taxon>
    </lineage>
</organism>
<protein>
    <submittedName>
        <fullName evidence="1">Uncharacterized protein</fullName>
    </submittedName>
</protein>
<sequence length="225" mass="23937">MSADGGFNAGFPQARLAHVTGGLPVEVTLIARLARSAGDALIHDAAHRQREHPGFVDALDEPSVRIGSLHGREGDRSTVFSFLVGDRGHPFHRHAGHRMFTAIAGSGGARLLFSTADDEQGFIDALRQVILPPDALFTVRFGGGTWHRFLPGKPGSPHPTLFALSCHPDEAGGMLSPAQHKAVTSNCADLPTLTELLPQTLAAQVEALSWEDIPAIELQLPEGLS</sequence>
<proteinExistence type="predicted"/>
<dbReference type="RefSeq" id="WP_242651225.1">
    <property type="nucleotide sequence ID" value="NZ_FTLW01000001.1"/>
</dbReference>
<evidence type="ECO:0000313" key="1">
    <source>
        <dbReference type="EMBL" id="SIP99672.1"/>
    </source>
</evidence>